<reference evidence="2" key="1">
    <citation type="submission" date="2022-11" db="UniProtKB">
        <authorList>
            <consortium name="WormBaseParasite"/>
        </authorList>
    </citation>
    <scope>IDENTIFICATION</scope>
</reference>
<protein>
    <submittedName>
        <fullName evidence="2">Uncharacterized protein</fullName>
    </submittedName>
</protein>
<keyword evidence="1" id="KW-1185">Reference proteome</keyword>
<accession>A0A915HL09</accession>
<sequence>MDISLLLYELARRIRFFPEKRTLKATVSAMWVLDISRLTLQFPTALRFFNNLATSFLKSDVLAYAALQAYYQLLLFLTCGRYRFISAIYNAPGLVDGDWFLWLTSFMPLAALLASPCSAHKYAYVNYLLLYHAQNMNSETRAVF</sequence>
<proteinExistence type="predicted"/>
<dbReference type="AlphaFoldDB" id="A0A915HL09"/>
<dbReference type="Proteomes" id="UP000887565">
    <property type="component" value="Unplaced"/>
</dbReference>
<evidence type="ECO:0000313" key="2">
    <source>
        <dbReference type="WBParaSite" id="nRc.2.0.1.t02354-RA"/>
    </source>
</evidence>
<dbReference type="WBParaSite" id="nRc.2.0.1.t02354-RA">
    <property type="protein sequence ID" value="nRc.2.0.1.t02354-RA"/>
    <property type="gene ID" value="nRc.2.0.1.g02354"/>
</dbReference>
<organism evidence="1 2">
    <name type="scientific">Romanomermis culicivorax</name>
    <name type="common">Nematode worm</name>
    <dbReference type="NCBI Taxonomy" id="13658"/>
    <lineage>
        <taxon>Eukaryota</taxon>
        <taxon>Metazoa</taxon>
        <taxon>Ecdysozoa</taxon>
        <taxon>Nematoda</taxon>
        <taxon>Enoplea</taxon>
        <taxon>Dorylaimia</taxon>
        <taxon>Mermithida</taxon>
        <taxon>Mermithoidea</taxon>
        <taxon>Mermithidae</taxon>
        <taxon>Romanomermis</taxon>
    </lineage>
</organism>
<evidence type="ECO:0000313" key="1">
    <source>
        <dbReference type="Proteomes" id="UP000887565"/>
    </source>
</evidence>
<name>A0A915HL09_ROMCU</name>